<dbReference type="EMBL" id="NPDZ01000004">
    <property type="protein sequence ID" value="PJZ73477.1"/>
    <property type="molecule type" value="Genomic_DNA"/>
</dbReference>
<protein>
    <recommendedName>
        <fullName evidence="5">NAD(P)-dependent oxidoreductase</fullName>
    </recommendedName>
</protein>
<sequence>MQEIAVLGLGYAGVRIFQECKSIAHAKVRGFSARTQILDSALCDFGSEAQLKDFLHQFENNPFDQLIITFPLQKLQNSESVIGVISKVSKNFWLLGTTSIYKRVPDITEISPKDPLHDRYQLEEQFLQAGGKVLRLCGIYGSGRNPGNWARAGKVQKSKRQVNLIHGDDIAKTVRTIFEFSEFEYPSELILSDNQWHTWFEIFRFLEDMGKIDSRPEQEPDREDAFVDSRLIRKILPGLQTKDFWQELEKLEESNDLRDH</sequence>
<dbReference type="PANTHER" id="PTHR40129:SF2">
    <property type="entry name" value="KETOPANTOATE REDUCTASE N-TERMINAL DOMAIN-CONTAINING PROTEIN"/>
    <property type="match status" value="1"/>
</dbReference>
<evidence type="ECO:0000313" key="4">
    <source>
        <dbReference type="Proteomes" id="UP000231990"/>
    </source>
</evidence>
<organism evidence="2 4">
    <name type="scientific">Leptospira perolatii</name>
    <dbReference type="NCBI Taxonomy" id="2023191"/>
    <lineage>
        <taxon>Bacteria</taxon>
        <taxon>Pseudomonadati</taxon>
        <taxon>Spirochaetota</taxon>
        <taxon>Spirochaetia</taxon>
        <taxon>Leptospirales</taxon>
        <taxon>Leptospiraceae</taxon>
        <taxon>Leptospira</taxon>
    </lineage>
</organism>
<gene>
    <name evidence="1" type="ORF">CH360_13560</name>
    <name evidence="2" type="ORF">CH373_08155</name>
</gene>
<dbReference type="EMBL" id="NPDY01000014">
    <property type="protein sequence ID" value="PJZ68904.1"/>
    <property type="molecule type" value="Genomic_DNA"/>
</dbReference>
<dbReference type="Proteomes" id="UP000231962">
    <property type="component" value="Unassembled WGS sequence"/>
</dbReference>
<dbReference type="Gene3D" id="3.40.50.720">
    <property type="entry name" value="NAD(P)-binding Rossmann-like Domain"/>
    <property type="match status" value="1"/>
</dbReference>
<accession>A0A2M9ZN42</accession>
<proteinExistence type="predicted"/>
<name>A0A2M9ZN42_9LEPT</name>
<dbReference type="RefSeq" id="WP_100714595.1">
    <property type="nucleotide sequence ID" value="NZ_NPDY01000014.1"/>
</dbReference>
<dbReference type="Proteomes" id="UP000231990">
    <property type="component" value="Unassembled WGS sequence"/>
</dbReference>
<keyword evidence="3" id="KW-1185">Reference proteome</keyword>
<dbReference type="AlphaFoldDB" id="A0A2M9ZN42"/>
<evidence type="ECO:0000313" key="1">
    <source>
        <dbReference type="EMBL" id="PJZ68904.1"/>
    </source>
</evidence>
<evidence type="ECO:0000313" key="2">
    <source>
        <dbReference type="EMBL" id="PJZ73477.1"/>
    </source>
</evidence>
<reference evidence="3 4" key="1">
    <citation type="submission" date="2017-07" db="EMBL/GenBank/DDBJ databases">
        <title>Leptospira spp. isolated from tropical soils.</title>
        <authorList>
            <person name="Thibeaux R."/>
            <person name="Iraola G."/>
            <person name="Ferres I."/>
            <person name="Bierque E."/>
            <person name="Girault D."/>
            <person name="Soupe-Gilbert M.-E."/>
            <person name="Picardeau M."/>
            <person name="Goarant C."/>
        </authorList>
    </citation>
    <scope>NUCLEOTIDE SEQUENCE [LARGE SCALE GENOMIC DNA]</scope>
    <source>
        <strain evidence="2 4">FH1-B-B1</strain>
        <strain evidence="1 3">FH1-B-C1</strain>
    </source>
</reference>
<dbReference type="PANTHER" id="PTHR40129">
    <property type="entry name" value="KETOPANTOATE REDUCTASE N-TERMINAL DOMAIN-CONTAINING PROTEIN"/>
    <property type="match status" value="1"/>
</dbReference>
<evidence type="ECO:0000313" key="3">
    <source>
        <dbReference type="Proteomes" id="UP000231962"/>
    </source>
</evidence>
<comment type="caution">
    <text evidence="2">The sequence shown here is derived from an EMBL/GenBank/DDBJ whole genome shotgun (WGS) entry which is preliminary data.</text>
</comment>
<dbReference type="OrthoDB" id="9808276at2"/>
<evidence type="ECO:0008006" key="5">
    <source>
        <dbReference type="Google" id="ProtNLM"/>
    </source>
</evidence>